<comment type="caution">
    <text evidence="1">The sequence shown here is derived from an EMBL/GenBank/DDBJ whole genome shotgun (WGS) entry which is preliminary data.</text>
</comment>
<protein>
    <recommendedName>
        <fullName evidence="3">Helix-turn-helix protein</fullName>
    </recommendedName>
</protein>
<evidence type="ECO:0008006" key="3">
    <source>
        <dbReference type="Google" id="ProtNLM"/>
    </source>
</evidence>
<keyword evidence="2" id="KW-1185">Reference proteome</keyword>
<sequence length="239" mass="27653">MAKKRNLIFGTFSNYEFHKDDGLYKRILAESPGDSIAMVKCFLYISSMSDMRSRMAECTYTQMIHSTGLSRPMISRALDLLEHEDFNLLKRGKKRSSFVLKPFTRNDVKYGYSLVPRLPINELLNRVPNRGVISRLAMVIYLYILTITDNDEPIAKVSYSKLVEKLGIDRKQIKPALCILYESCLLSCIPAKYVGRSSHDSSTSNIYHVRGLDCSRHDHSYAADYLKNRFWPHYHPYAY</sequence>
<reference evidence="1 2" key="1">
    <citation type="submission" date="2019-03" db="EMBL/GenBank/DDBJ databases">
        <title>Genomic Encyclopedia of Type Strains, Phase IV (KMG-IV): sequencing the most valuable type-strain genomes for metagenomic binning, comparative biology and taxonomic classification.</title>
        <authorList>
            <person name="Goeker M."/>
        </authorList>
    </citation>
    <scope>NUCLEOTIDE SEQUENCE [LARGE SCALE GENOMIC DNA]</scope>
    <source>
        <strain evidence="1 2">DSM 5604</strain>
    </source>
</reference>
<evidence type="ECO:0000313" key="2">
    <source>
        <dbReference type="Proteomes" id="UP000295729"/>
    </source>
</evidence>
<proteinExistence type="predicted"/>
<dbReference type="EMBL" id="SNZA01000011">
    <property type="protein sequence ID" value="TDR05450.1"/>
    <property type="molecule type" value="Genomic_DNA"/>
</dbReference>
<dbReference type="AlphaFoldDB" id="A0A4V6PXM0"/>
<gene>
    <name evidence="1" type="ORF">C8D85_3637</name>
</gene>
<evidence type="ECO:0000313" key="1">
    <source>
        <dbReference type="EMBL" id="TDR05450.1"/>
    </source>
</evidence>
<organism evidence="1 2">
    <name type="scientific">Marinomonas communis</name>
    <dbReference type="NCBI Taxonomy" id="28254"/>
    <lineage>
        <taxon>Bacteria</taxon>
        <taxon>Pseudomonadati</taxon>
        <taxon>Pseudomonadota</taxon>
        <taxon>Gammaproteobacteria</taxon>
        <taxon>Oceanospirillales</taxon>
        <taxon>Oceanospirillaceae</taxon>
        <taxon>Marinomonas</taxon>
    </lineage>
</organism>
<name>A0A4V6PXM0_9GAMM</name>
<dbReference type="Proteomes" id="UP000295729">
    <property type="component" value="Unassembled WGS sequence"/>
</dbReference>
<accession>A0A4V6PXM0</accession>